<evidence type="ECO:0000256" key="6">
    <source>
        <dbReference type="ARBA" id="ARBA00023136"/>
    </source>
</evidence>
<keyword evidence="6 7" id="KW-0472">Membrane</keyword>
<dbReference type="GO" id="GO:0042246">
    <property type="term" value="P:tissue regeneration"/>
    <property type="evidence" value="ECO:0007669"/>
    <property type="project" value="InterPro"/>
</dbReference>
<evidence type="ECO:0000256" key="2">
    <source>
        <dbReference type="ARBA" id="ARBA00008141"/>
    </source>
</evidence>
<evidence type="ECO:0000256" key="3">
    <source>
        <dbReference type="ARBA" id="ARBA00022692"/>
    </source>
</evidence>
<accession>A0A6M2DU88</accession>
<evidence type="ECO:0000256" key="5">
    <source>
        <dbReference type="ARBA" id="ARBA00022989"/>
    </source>
</evidence>
<protein>
    <submittedName>
        <fullName evidence="8">Putative product</fullName>
    </submittedName>
</protein>
<keyword evidence="3 7" id="KW-0812">Transmembrane</keyword>
<reference evidence="8" key="1">
    <citation type="submission" date="2020-03" db="EMBL/GenBank/DDBJ databases">
        <title>Transcriptomic Profiling of the Digestive Tract of the Rat Flea, Xenopsylla cheopis, Following Blood Feeding and Infection with Yersinia pestis.</title>
        <authorList>
            <person name="Bland D.M."/>
            <person name="Martens C.A."/>
            <person name="Virtaneva K."/>
            <person name="Kanakabandi K."/>
            <person name="Long D."/>
            <person name="Rosenke R."/>
            <person name="Saturday G.A."/>
            <person name="Hoyt F.H."/>
            <person name="Bruno D.P."/>
            <person name="Ribeiro J.M.C."/>
            <person name="Hinnebusch J."/>
        </authorList>
    </citation>
    <scope>NUCLEOTIDE SEQUENCE</scope>
</reference>
<keyword evidence="5 7" id="KW-1133">Transmembrane helix</keyword>
<organism evidence="8">
    <name type="scientific">Xenopsylla cheopis</name>
    <name type="common">Oriental rat flea</name>
    <name type="synonym">Pulex cheopis</name>
    <dbReference type="NCBI Taxonomy" id="163159"/>
    <lineage>
        <taxon>Eukaryota</taxon>
        <taxon>Metazoa</taxon>
        <taxon>Ecdysozoa</taxon>
        <taxon>Arthropoda</taxon>
        <taxon>Hexapoda</taxon>
        <taxon>Insecta</taxon>
        <taxon>Pterygota</taxon>
        <taxon>Neoptera</taxon>
        <taxon>Endopterygota</taxon>
        <taxon>Siphonaptera</taxon>
        <taxon>Pulicidae</taxon>
        <taxon>Xenopsyllinae</taxon>
        <taxon>Xenopsylla</taxon>
    </lineage>
</organism>
<dbReference type="Pfam" id="PF04923">
    <property type="entry name" value="Ninjurin"/>
    <property type="match status" value="1"/>
</dbReference>
<dbReference type="GO" id="GO:0007155">
    <property type="term" value="P:cell adhesion"/>
    <property type="evidence" value="ECO:0007669"/>
    <property type="project" value="UniProtKB-KW"/>
</dbReference>
<proteinExistence type="inferred from homology"/>
<dbReference type="GO" id="GO:0016020">
    <property type="term" value="C:membrane"/>
    <property type="evidence" value="ECO:0007669"/>
    <property type="project" value="UniProtKB-SubCell"/>
</dbReference>
<keyword evidence="4" id="KW-0130">Cell adhesion</keyword>
<feature type="transmembrane region" description="Helical" evidence="7">
    <location>
        <begin position="39"/>
        <end position="61"/>
    </location>
</feature>
<comment type="subcellular location">
    <subcellularLocation>
        <location evidence="1">Membrane</location>
        <topology evidence="1">Multi-pass membrane protein</topology>
    </subcellularLocation>
</comment>
<dbReference type="InterPro" id="IPR007007">
    <property type="entry name" value="Ninjurin"/>
</dbReference>
<name>A0A6M2DU88_XENCH</name>
<evidence type="ECO:0000256" key="1">
    <source>
        <dbReference type="ARBA" id="ARBA00004141"/>
    </source>
</evidence>
<feature type="transmembrane region" description="Helical" evidence="7">
    <location>
        <begin position="6"/>
        <end position="27"/>
    </location>
</feature>
<sequence>MLTLISISIILQCLQGIACIILGSALDINKIQQQDTANIGNNICLSLNIITVVINVVLSAFDMKYDSLIANRDGAVYKNFTSL</sequence>
<evidence type="ECO:0000313" key="8">
    <source>
        <dbReference type="EMBL" id="NOV49916.1"/>
    </source>
</evidence>
<dbReference type="AlphaFoldDB" id="A0A6M2DU88"/>
<evidence type="ECO:0000256" key="7">
    <source>
        <dbReference type="SAM" id="Phobius"/>
    </source>
</evidence>
<comment type="similarity">
    <text evidence="2">Belongs to the ninjurin family.</text>
</comment>
<dbReference type="EMBL" id="GIIL01006190">
    <property type="protein sequence ID" value="NOV49916.1"/>
    <property type="molecule type" value="Transcribed_RNA"/>
</dbReference>
<evidence type="ECO:0000256" key="4">
    <source>
        <dbReference type="ARBA" id="ARBA00022889"/>
    </source>
</evidence>